<feature type="region of interest" description="Disordered" evidence="1">
    <location>
        <begin position="376"/>
        <end position="398"/>
    </location>
</feature>
<organism evidence="3 4">
    <name type="scientific">Talaromyces amestolkiae</name>
    <dbReference type="NCBI Taxonomy" id="1196081"/>
    <lineage>
        <taxon>Eukaryota</taxon>
        <taxon>Fungi</taxon>
        <taxon>Dikarya</taxon>
        <taxon>Ascomycota</taxon>
        <taxon>Pezizomycotina</taxon>
        <taxon>Eurotiomycetes</taxon>
        <taxon>Eurotiomycetidae</taxon>
        <taxon>Eurotiales</taxon>
        <taxon>Trichocomaceae</taxon>
        <taxon>Talaromyces</taxon>
        <taxon>Talaromyces sect. Talaromyces</taxon>
    </lineage>
</organism>
<comment type="caution">
    <text evidence="3">The sequence shown here is derived from an EMBL/GenBank/DDBJ whole genome shotgun (WGS) entry which is preliminary data.</text>
</comment>
<name>A0A364KYN5_TALAM</name>
<dbReference type="EMBL" id="MIKG01000008">
    <property type="protein sequence ID" value="RAO68676.1"/>
    <property type="molecule type" value="Genomic_DNA"/>
</dbReference>
<feature type="compositionally biased region" description="Basic and acidic residues" evidence="1">
    <location>
        <begin position="376"/>
        <end position="388"/>
    </location>
</feature>
<evidence type="ECO:0000313" key="3">
    <source>
        <dbReference type="EMBL" id="RAO68676.1"/>
    </source>
</evidence>
<evidence type="ECO:0000313" key="4">
    <source>
        <dbReference type="Proteomes" id="UP000249363"/>
    </source>
</evidence>
<dbReference type="GO" id="GO:0003735">
    <property type="term" value="F:structural constituent of ribosome"/>
    <property type="evidence" value="ECO:0007669"/>
    <property type="project" value="InterPro"/>
</dbReference>
<dbReference type="STRING" id="1196081.A0A364KYN5"/>
<dbReference type="Proteomes" id="UP000249363">
    <property type="component" value="Unassembled WGS sequence"/>
</dbReference>
<gene>
    <name evidence="3" type="ORF">BHQ10_004688</name>
</gene>
<protein>
    <recommendedName>
        <fullName evidence="2">Small ribosomal subunit protein mS35 mitochondrial conserved domain-containing protein</fullName>
    </recommendedName>
</protein>
<keyword evidence="4" id="KW-1185">Reference proteome</keyword>
<dbReference type="GeneID" id="63793904"/>
<evidence type="ECO:0000259" key="2">
    <source>
        <dbReference type="Pfam" id="PF10213"/>
    </source>
</evidence>
<feature type="domain" description="Small ribosomal subunit protein mS35 mitochondrial conserved" evidence="2">
    <location>
        <begin position="203"/>
        <end position="325"/>
    </location>
</feature>
<accession>A0A364KYN5</accession>
<dbReference type="OrthoDB" id="283424at2759"/>
<dbReference type="GO" id="GO:0032543">
    <property type="term" value="P:mitochondrial translation"/>
    <property type="evidence" value="ECO:0007669"/>
    <property type="project" value="InterPro"/>
</dbReference>
<evidence type="ECO:0000256" key="1">
    <source>
        <dbReference type="SAM" id="MobiDB-lite"/>
    </source>
</evidence>
<sequence>MAGTAKALSRAAFMLSQRSHVSVSSAFRTRTAPICLQQTTRRFSSSPFTYLPKDADEPQETESFRLADIPEYSVENFTDAEKSMYELMSSEERAVFDAENKRIVEMWNDPVRRAKEEEAIDILADQVEKESKMRFEDVREKNRGFWAEEEEDEFANAEDGDDTFNDDEITSMAHAEMELHREVREYARIAAWDMPLLSNLTKPFELPKENQILRFRYTSYMGEQHPAEHKVVVELSSKDLVPKHLTEQQRLTFLKLVGPRYNPDTDIIRMSCEKFSARAQNKRYLGDTIKNLIKEAKEGESFADVPLDLRHHKPKVHYTFPDSWKMTETRKRQLLADRQLRLEGEQQRITIVDGKETILHAIRTLPALSQNPHLHAAQEKGAVKETAARARGIARPRR</sequence>
<dbReference type="AlphaFoldDB" id="A0A364KYN5"/>
<dbReference type="GO" id="GO:0005763">
    <property type="term" value="C:mitochondrial small ribosomal subunit"/>
    <property type="evidence" value="ECO:0007669"/>
    <property type="project" value="TreeGrafter"/>
</dbReference>
<dbReference type="PANTHER" id="PTHR13490:SF0">
    <property type="entry name" value="SMALL RIBOSOMAL SUBUNIT PROTEIN MS35"/>
    <property type="match status" value="1"/>
</dbReference>
<dbReference type="InterPro" id="IPR019349">
    <property type="entry name" value="Ribosomal_mS35_mit"/>
</dbReference>
<dbReference type="InterPro" id="IPR039848">
    <property type="entry name" value="Ribosomal_mS35_mt"/>
</dbReference>
<dbReference type="PANTHER" id="PTHR13490">
    <property type="entry name" value="MITOCHONDRIAL 28S RIBOSOMAL PROTEIN S28"/>
    <property type="match status" value="1"/>
</dbReference>
<reference evidence="3 4" key="1">
    <citation type="journal article" date="2017" name="Biotechnol. Biofuels">
        <title>Differential beta-glucosidase expression as a function of carbon source availability in Talaromyces amestolkiae: a genomic and proteomic approach.</title>
        <authorList>
            <person name="de Eugenio L.I."/>
            <person name="Mendez-Liter J.A."/>
            <person name="Nieto-Dominguez M."/>
            <person name="Alonso L."/>
            <person name="Gil-Munoz J."/>
            <person name="Barriuso J."/>
            <person name="Prieto A."/>
            <person name="Martinez M.J."/>
        </authorList>
    </citation>
    <scope>NUCLEOTIDE SEQUENCE [LARGE SCALE GENOMIC DNA]</scope>
    <source>
        <strain evidence="3 4">CIB</strain>
    </source>
</reference>
<proteinExistence type="predicted"/>
<dbReference type="RefSeq" id="XP_040733192.1">
    <property type="nucleotide sequence ID" value="XM_040877080.1"/>
</dbReference>
<dbReference type="Pfam" id="PF10213">
    <property type="entry name" value="MRP-S28"/>
    <property type="match status" value="1"/>
</dbReference>